<keyword evidence="15" id="KW-1185">Reference proteome</keyword>
<dbReference type="Gene3D" id="1.20.1530.20">
    <property type="match status" value="1"/>
</dbReference>
<keyword evidence="3" id="KW-0050">Antiport</keyword>
<keyword evidence="8 11" id="KW-0472">Membrane</keyword>
<evidence type="ECO:0000256" key="7">
    <source>
        <dbReference type="ARBA" id="ARBA00023065"/>
    </source>
</evidence>
<feature type="transmembrane region" description="Helical" evidence="11">
    <location>
        <begin position="359"/>
        <end position="376"/>
    </location>
</feature>
<dbReference type="GO" id="GO:0016020">
    <property type="term" value="C:membrane"/>
    <property type="evidence" value="ECO:0007669"/>
    <property type="project" value="UniProtKB-SubCell"/>
</dbReference>
<keyword evidence="2" id="KW-0813">Transport</keyword>
<dbReference type="InterPro" id="IPR006153">
    <property type="entry name" value="Cation/H_exchanger_TM"/>
</dbReference>
<dbReference type="Pfam" id="PF00999">
    <property type="entry name" value="Na_H_Exchanger"/>
    <property type="match status" value="1"/>
</dbReference>
<feature type="transmembrane region" description="Helical" evidence="11">
    <location>
        <begin position="562"/>
        <end position="582"/>
    </location>
</feature>
<feature type="transmembrane region" description="Helical" evidence="11">
    <location>
        <begin position="507"/>
        <end position="526"/>
    </location>
</feature>
<organism evidence="14 15">
    <name type="scientific">Tetraodon nigroviridis</name>
    <name type="common">Spotted green pufferfish</name>
    <name type="synonym">Chelonodon nigroviridis</name>
    <dbReference type="NCBI Taxonomy" id="99883"/>
    <lineage>
        <taxon>Eukaryota</taxon>
        <taxon>Metazoa</taxon>
        <taxon>Chordata</taxon>
        <taxon>Craniata</taxon>
        <taxon>Vertebrata</taxon>
        <taxon>Euteleostomi</taxon>
        <taxon>Actinopterygii</taxon>
        <taxon>Neopterygii</taxon>
        <taxon>Teleostei</taxon>
        <taxon>Neoteleostei</taxon>
        <taxon>Acanthomorphata</taxon>
        <taxon>Eupercaria</taxon>
        <taxon>Tetraodontiformes</taxon>
        <taxon>Tetradontoidea</taxon>
        <taxon>Tetraodontidae</taxon>
        <taxon>Tetraodon</taxon>
    </lineage>
</organism>
<feature type="transmembrane region" description="Helical" evidence="11">
    <location>
        <begin position="329"/>
        <end position="347"/>
    </location>
</feature>
<evidence type="ECO:0000256" key="4">
    <source>
        <dbReference type="ARBA" id="ARBA00022692"/>
    </source>
</evidence>
<evidence type="ECO:0000256" key="9">
    <source>
        <dbReference type="SAM" id="Coils"/>
    </source>
</evidence>
<keyword evidence="6 11" id="KW-1133">Transmembrane helix</keyword>
<evidence type="ECO:0000259" key="13">
    <source>
        <dbReference type="Pfam" id="PF00999"/>
    </source>
</evidence>
<dbReference type="InParanoid" id="H3CVP0"/>
<dbReference type="PANTHER" id="PTHR16254:SF14">
    <property type="entry name" value="TRANSMEMBRANE AND COILED-COIL DOMAIN-CONTAINING PROTEIN 3"/>
    <property type="match status" value="1"/>
</dbReference>
<dbReference type="InterPro" id="IPR038770">
    <property type="entry name" value="Na+/solute_symporter_sf"/>
</dbReference>
<reference evidence="14" key="3">
    <citation type="submission" date="2025-09" db="UniProtKB">
        <authorList>
            <consortium name="Ensembl"/>
        </authorList>
    </citation>
    <scope>IDENTIFICATION</scope>
</reference>
<feature type="transmembrane region" description="Helical" evidence="11">
    <location>
        <begin position="467"/>
        <end position="486"/>
    </location>
</feature>
<keyword evidence="4 11" id="KW-0812">Transmembrane</keyword>
<feature type="signal peptide" evidence="12">
    <location>
        <begin position="1"/>
        <end position="25"/>
    </location>
</feature>
<feature type="chain" id="PRO_5003581685" evidence="12">
    <location>
        <begin position="26"/>
        <end position="686"/>
    </location>
</feature>
<evidence type="ECO:0000256" key="6">
    <source>
        <dbReference type="ARBA" id="ARBA00022989"/>
    </source>
</evidence>
<dbReference type="Ensembl" id="ENSTNIT00000012515.1">
    <property type="protein sequence ID" value="ENSTNIP00000012324.1"/>
    <property type="gene ID" value="ENSTNIG00000009452.1"/>
</dbReference>
<dbReference type="HOGENOM" id="CLU_026093_0_0_1"/>
<keyword evidence="7" id="KW-0406">Ion transport</keyword>
<evidence type="ECO:0000313" key="15">
    <source>
        <dbReference type="Proteomes" id="UP000007303"/>
    </source>
</evidence>
<dbReference type="AlphaFoldDB" id="H3CVP0"/>
<evidence type="ECO:0000256" key="10">
    <source>
        <dbReference type="SAM" id="MobiDB-lite"/>
    </source>
</evidence>
<reference evidence="15" key="1">
    <citation type="journal article" date="2004" name="Nature">
        <title>Genome duplication in the teleost fish Tetraodon nigroviridis reveals the early vertebrate proto-karyotype.</title>
        <authorList>
            <person name="Jaillon O."/>
            <person name="Aury J.-M."/>
            <person name="Brunet F."/>
            <person name="Petit J.-L."/>
            <person name="Stange-Thomann N."/>
            <person name="Mauceli E."/>
            <person name="Bouneau L."/>
            <person name="Fischer C."/>
            <person name="Ozouf-Costaz C."/>
            <person name="Bernot A."/>
            <person name="Nicaud S."/>
            <person name="Jaffe D."/>
            <person name="Fisher S."/>
            <person name="Lutfalla G."/>
            <person name="Dossat C."/>
            <person name="Segurens B."/>
            <person name="Dasilva C."/>
            <person name="Salanoubat M."/>
            <person name="Levy M."/>
            <person name="Boudet N."/>
            <person name="Castellano S."/>
            <person name="Anthouard V."/>
            <person name="Jubin C."/>
            <person name="Castelli V."/>
            <person name="Katinka M."/>
            <person name="Vacherie B."/>
            <person name="Biemont C."/>
            <person name="Skalli Z."/>
            <person name="Cattolico L."/>
            <person name="Poulain J."/>
            <person name="De Berardinis V."/>
            <person name="Cruaud C."/>
            <person name="Duprat S."/>
            <person name="Brottier P."/>
            <person name="Coutanceau J.-P."/>
            <person name="Gouzy J."/>
            <person name="Parra G."/>
            <person name="Lardier G."/>
            <person name="Chapple C."/>
            <person name="McKernan K.J."/>
            <person name="McEwan P."/>
            <person name="Bosak S."/>
            <person name="Kellis M."/>
            <person name="Volff J.-N."/>
            <person name="Guigo R."/>
            <person name="Zody M.C."/>
            <person name="Mesirov J."/>
            <person name="Lindblad-Toh K."/>
            <person name="Birren B."/>
            <person name="Nusbaum C."/>
            <person name="Kahn D."/>
            <person name="Robinson-Rechavi M."/>
            <person name="Laudet V."/>
            <person name="Schachter V."/>
            <person name="Quetier F."/>
            <person name="Saurin W."/>
            <person name="Scarpelli C."/>
            <person name="Wincker P."/>
            <person name="Lander E.S."/>
            <person name="Weissenbach J."/>
            <person name="Roest Crollius H."/>
        </authorList>
    </citation>
    <scope>NUCLEOTIDE SEQUENCE [LARGE SCALE GENOMIC DNA]</scope>
</reference>
<protein>
    <submittedName>
        <fullName evidence="14">Transmembrane and coiled-coil domains 3</fullName>
    </submittedName>
</protein>
<proteinExistence type="predicted"/>
<reference evidence="14" key="2">
    <citation type="submission" date="2025-08" db="UniProtKB">
        <authorList>
            <consortium name="Ensembl"/>
        </authorList>
    </citation>
    <scope>IDENTIFICATION</scope>
</reference>
<dbReference type="PANTHER" id="PTHR16254">
    <property type="entry name" value="POTASSIUM/PROTON ANTIPORTER-RELATED"/>
    <property type="match status" value="1"/>
</dbReference>
<feature type="transmembrane region" description="Helical" evidence="11">
    <location>
        <begin position="419"/>
        <end position="447"/>
    </location>
</feature>
<evidence type="ECO:0000256" key="12">
    <source>
        <dbReference type="SAM" id="SignalP"/>
    </source>
</evidence>
<evidence type="ECO:0000256" key="11">
    <source>
        <dbReference type="SAM" id="Phobius"/>
    </source>
</evidence>
<name>H3CVP0_TETNG</name>
<dbReference type="OMA" id="IKAHASK"/>
<comment type="subcellular location">
    <subcellularLocation>
        <location evidence="1">Membrane</location>
        <topology evidence="1">Multi-pass membrane protein</topology>
    </subcellularLocation>
</comment>
<feature type="region of interest" description="Disordered" evidence="10">
    <location>
        <begin position="224"/>
        <end position="243"/>
    </location>
</feature>
<evidence type="ECO:0000256" key="2">
    <source>
        <dbReference type="ARBA" id="ARBA00022448"/>
    </source>
</evidence>
<sequence>FHIKTDASAWMKVACWLLCVSTAGAFAVLPKDQVAQQTFKLYRSKGAKQGHSWVTDNCKYLVGLLRQKNAVVKKLATAADAVGRDSALSEAERHFQVHTLEVFQKELNESEHLVFQAVHGLHRALQGDYRDVVNVKESSRQRLEALREAAIKEEQEYVELVAAEKHQQESVKSALAQNKSRSILDKILEDVRKAADRLEEEIEEHAFDNNKQMKGVNVEAVLRVEEDEENGGKRKNKSQQKEVEDDLGLSMLIDSQNNQYVLTKPRDSTMPRADHHFIKDLVSVVMMSLPCGWICTTVGLPPMFGYIICGVLLGPSGLNSIKSMVQVETLGELGVFFTLFVVGLEFSPERLRKVWKTSVQGSCYLSLLMVAAGLLWGQMLRIRHTQTVFISACLSLSSTPLVSRFLAGGSRGDRDAGDLDYSSVLLGMLVMQDVQLGLFIAVMPTLIQAQSGDLGSLLFGSLRILRLLAQVLLCLAAVLLLCLLLKSFLIGPYYKKLHAESKDNKEILVLGVSAFVFFMLMVTEFLDVSMELGCFLAGALLSTQGHMVTADVLACIEPIRDFLAIIFFASIGFHVFPTFVLYELTILLVLTLTLVIMKFMMAVLVLSLILPPGSRHIRWVVSAGLAQVSEFSFVLSSRARRAGIISREVYLLVLSVTTLSLLLAPVLWRISTPQMGSRGPTQDHHM</sequence>
<keyword evidence="9" id="KW-0175">Coiled coil</keyword>
<dbReference type="Proteomes" id="UP000007303">
    <property type="component" value="Unassembled WGS sequence"/>
</dbReference>
<evidence type="ECO:0000256" key="5">
    <source>
        <dbReference type="ARBA" id="ARBA00022729"/>
    </source>
</evidence>
<evidence type="ECO:0000256" key="3">
    <source>
        <dbReference type="ARBA" id="ARBA00022449"/>
    </source>
</evidence>
<feature type="domain" description="Cation/H+ exchanger transmembrane" evidence="13">
    <location>
        <begin position="287"/>
        <end position="668"/>
    </location>
</feature>
<evidence type="ECO:0000256" key="1">
    <source>
        <dbReference type="ARBA" id="ARBA00004141"/>
    </source>
</evidence>
<dbReference type="STRING" id="99883.ENSTNIP00000012324"/>
<dbReference type="GO" id="GO:0015386">
    <property type="term" value="F:potassium:proton antiporter activity"/>
    <property type="evidence" value="ECO:0007669"/>
    <property type="project" value="InterPro"/>
</dbReference>
<dbReference type="GeneTree" id="ENSGT00390000001394"/>
<accession>H3CVP0</accession>
<dbReference type="InterPro" id="IPR045158">
    <property type="entry name" value="KEA4/5/6-like"/>
</dbReference>
<evidence type="ECO:0000313" key="14">
    <source>
        <dbReference type="Ensembl" id="ENSTNIP00000012324.1"/>
    </source>
</evidence>
<evidence type="ECO:0000256" key="8">
    <source>
        <dbReference type="ARBA" id="ARBA00023136"/>
    </source>
</evidence>
<feature type="transmembrane region" description="Helical" evidence="11">
    <location>
        <begin position="587"/>
        <end position="610"/>
    </location>
</feature>
<feature type="transmembrane region" description="Helical" evidence="11">
    <location>
        <begin position="649"/>
        <end position="668"/>
    </location>
</feature>
<keyword evidence="5 12" id="KW-0732">Signal</keyword>
<feature type="transmembrane region" description="Helical" evidence="11">
    <location>
        <begin position="388"/>
        <end position="407"/>
    </location>
</feature>
<feature type="coiled-coil region" evidence="9">
    <location>
        <begin position="136"/>
        <end position="208"/>
    </location>
</feature>